<accession>A0A1L4CXH4</accession>
<dbReference type="EMBL" id="CP017834">
    <property type="protein sequence ID" value="APJ02647.1"/>
    <property type="molecule type" value="Genomic_DNA"/>
</dbReference>
<evidence type="ECO:0000313" key="3">
    <source>
        <dbReference type="EMBL" id="APJ02647.1"/>
    </source>
</evidence>
<dbReference type="OrthoDB" id="9760225at2"/>
<dbReference type="Proteomes" id="UP000184731">
    <property type="component" value="Chromosome"/>
</dbReference>
<evidence type="ECO:0000313" key="4">
    <source>
        <dbReference type="Proteomes" id="UP000184731"/>
    </source>
</evidence>
<feature type="domain" description="Organic solvent tolerance-like N-terminal" evidence="2">
    <location>
        <begin position="48"/>
        <end position="130"/>
    </location>
</feature>
<dbReference type="GO" id="GO:0009279">
    <property type="term" value="C:cell outer membrane"/>
    <property type="evidence" value="ECO:0007669"/>
    <property type="project" value="TreeGrafter"/>
</dbReference>
<organism evidence="3 4">
    <name type="scientific">Silvanigrella aquatica</name>
    <dbReference type="NCBI Taxonomy" id="1915309"/>
    <lineage>
        <taxon>Bacteria</taxon>
        <taxon>Pseudomonadati</taxon>
        <taxon>Bdellovibrionota</taxon>
        <taxon>Oligoflexia</taxon>
        <taxon>Silvanigrellales</taxon>
        <taxon>Silvanigrellaceae</taxon>
        <taxon>Silvanigrella</taxon>
    </lineage>
</organism>
<dbReference type="PANTHER" id="PTHR30189">
    <property type="entry name" value="LPS-ASSEMBLY PROTEIN"/>
    <property type="match status" value="1"/>
</dbReference>
<keyword evidence="1" id="KW-0998">Cell outer membrane</keyword>
<dbReference type="AlphaFoldDB" id="A0A1L4CXH4"/>
<dbReference type="STRING" id="1915309.AXG55_01350"/>
<evidence type="ECO:0000256" key="1">
    <source>
        <dbReference type="ARBA" id="ARBA00023237"/>
    </source>
</evidence>
<proteinExistence type="predicted"/>
<protein>
    <recommendedName>
        <fullName evidence="2">Organic solvent tolerance-like N-terminal domain-containing protein</fullName>
    </recommendedName>
</protein>
<dbReference type="KEGG" id="saqi:AXG55_01350"/>
<dbReference type="RefSeq" id="WP_148696353.1">
    <property type="nucleotide sequence ID" value="NZ_CP017834.1"/>
</dbReference>
<dbReference type="GO" id="GO:1990351">
    <property type="term" value="C:transporter complex"/>
    <property type="evidence" value="ECO:0007669"/>
    <property type="project" value="TreeGrafter"/>
</dbReference>
<evidence type="ECO:0000259" key="2">
    <source>
        <dbReference type="Pfam" id="PF03968"/>
    </source>
</evidence>
<dbReference type="InterPro" id="IPR050218">
    <property type="entry name" value="LptD"/>
</dbReference>
<dbReference type="Pfam" id="PF03968">
    <property type="entry name" value="LptD_N"/>
    <property type="match status" value="1"/>
</dbReference>
<sequence length="1058" mass="118892">MKKKKSSIKYLLTCLSSLCLIHPLFHHKNIFAQNIFSSSQIPNLVYYDANNLMINKNSQSFILDGDAVILLGNIYLSANKIIIQKSIGLITAEGNVNLINKKQKAVAARVLYDINTKQLRMDDAQIFSNPNVTDDAVSEETLGLSMAEVAFEKAKENRTQEIENQLKYIREEYSQIQNLKNIKKSKDTELNSKLSDLAKKYSRLLARLARTQYQPNAILAALPEKERDKLLERRQAVEKFNKENPQIVNQIANFSAIKGYVKIAASEILQKDSNTLILNNAIVTPCNCSSLNEPPIYEFSSEKAHIEVDNYITMRDVTVDFFSIPIIYSPWLKFPIKTKRETGFLIPSSYVSNNAGSATTVPFFIVLGNSADSTVTYEYFTQRGSQFSGEFRLQLEKDSQLKTEVKYIKDKTYQNNWATNSTLVEQAIANTTDPATISMYNGFRGSNLSSRWYSGNSINLPLLERFSLKINAQLVSDNTYLSDYSANNSNINPTATVYGDTSSASRRFLNQEVNGEYYGDNIVLSVRGQGMKDLFAMNLSSTPIRMPLLEFTLLPDRYFNTPFVFSNNSSFENIYRSNGHNFIPISQNVFSPQAPSTSQTGSYVPNGPKNVKDPYAQGNRAFTASTISLPLPVNDYINADISTTASGTQYYFPDSAPYSKIQPYIGYLQYKGHLDLPIYAKLNLNSNENSGIQNITQNFTPFLDINYIPEVQRSVNLPNTYQLWYAQDNVVSTATVTLGATTSWTIKKEEWVESKEPITHLPLNQDPGVANLSFFNELVKENDLNISPDSKGIFQFSSDAEANEIFDLWAKKELNNYAQKISDSEFKQNYIWPKGNYFTKKIAWQMTPLSITVSTGYNLLANKTADEINANAGTTFSPVPPQSYTDIVATAVVNLNPILPFQVNLNTSYSQYYHRINTFGGNVNATLPYGLGLNYSYNEQFVIDPTNSVSNSFIKKTQQTASMTYAPLKWLQFGYQWSESTDPTAVTTDLSAGRAYASSQNISLMNLQDCLDVVFARNKAAGIPESQATYVISLNFKFFGYSYPTGQLGGYVNRNFQN</sequence>
<dbReference type="InterPro" id="IPR005653">
    <property type="entry name" value="OstA-like_N"/>
</dbReference>
<reference evidence="3 4" key="1">
    <citation type="submission" date="2016-10" db="EMBL/GenBank/DDBJ databases">
        <title>Silvanigrella aquatica sp. nov., isolated from a freshwater lake located in the Black Forest, Germany, description of Silvanigrellaceae fam. nov., Silvanigrellales ord. nov., reclassification of the order Bdellovibrionales in the class Oligoflexia, reclassification of the families Bacteriovoracaceae and Halobacteriovoraceae in the new order Bacteriovoracales ord. nov., and reclassification of the family Pseudobacteriovoracaceae in the order Oligoflexiales.</title>
        <authorList>
            <person name="Hahn M.W."/>
            <person name="Schmidt J."/>
            <person name="Koll U."/>
            <person name="Rohde M."/>
            <person name="Verbag S."/>
            <person name="Pitt A."/>
            <person name="Nakai R."/>
            <person name="Naganuma T."/>
            <person name="Lang E."/>
        </authorList>
    </citation>
    <scope>NUCLEOTIDE SEQUENCE [LARGE SCALE GENOMIC DNA]</scope>
    <source>
        <strain evidence="3 4">MWH-Nonnen-W8red</strain>
    </source>
</reference>
<keyword evidence="1" id="KW-0472">Membrane</keyword>
<name>A0A1L4CXH4_9BACT</name>
<gene>
    <name evidence="3" type="ORF">AXG55_01350</name>
</gene>
<keyword evidence="4" id="KW-1185">Reference proteome</keyword>
<dbReference type="PANTHER" id="PTHR30189:SF1">
    <property type="entry name" value="LPS-ASSEMBLY PROTEIN LPTD"/>
    <property type="match status" value="1"/>
</dbReference>